<name>A0ABP9YZE1_9FUNG</name>
<keyword evidence="2" id="KW-0678">Repressor</keyword>
<dbReference type="EMBL" id="BAABUK010000012">
    <property type="protein sequence ID" value="GAA5812218.1"/>
    <property type="molecule type" value="Genomic_DNA"/>
</dbReference>
<dbReference type="InterPro" id="IPR013194">
    <property type="entry name" value="HDAC_interact_dom"/>
</dbReference>
<feature type="region of interest" description="Disordered" evidence="8">
    <location>
        <begin position="842"/>
        <end position="952"/>
    </location>
</feature>
<evidence type="ECO:0000259" key="9">
    <source>
        <dbReference type="PROSITE" id="PS50127"/>
    </source>
</evidence>
<dbReference type="InterPro" id="IPR000608">
    <property type="entry name" value="UBC"/>
</dbReference>
<dbReference type="PROSITE" id="PS00183">
    <property type="entry name" value="UBC_1"/>
    <property type="match status" value="1"/>
</dbReference>
<dbReference type="PROSITE" id="PS51477">
    <property type="entry name" value="PAH"/>
    <property type="match status" value="3"/>
</dbReference>
<reference evidence="10 11" key="1">
    <citation type="submission" date="2024-04" db="EMBL/GenBank/DDBJ databases">
        <title>genome sequences of Mucor flavus KT1a and Helicostylum pulchrum KT1b strains isolated from the surface of a dry-aged beef.</title>
        <authorList>
            <person name="Toyotome T."/>
            <person name="Hosono M."/>
            <person name="Torimaru M."/>
            <person name="Fukuda K."/>
            <person name="Mikami N."/>
        </authorList>
    </citation>
    <scope>NUCLEOTIDE SEQUENCE [LARGE SCALE GENOMIC DNA]</scope>
    <source>
        <strain evidence="10 11">KT1a</strain>
    </source>
</reference>
<keyword evidence="5 6" id="KW-0539">Nucleus</keyword>
<dbReference type="SMART" id="SM00212">
    <property type="entry name" value="UBCc"/>
    <property type="match status" value="1"/>
</dbReference>
<dbReference type="Pfam" id="PF16879">
    <property type="entry name" value="Sin3a_C"/>
    <property type="match status" value="1"/>
</dbReference>
<dbReference type="InterPro" id="IPR031693">
    <property type="entry name" value="Sin3_C"/>
</dbReference>
<dbReference type="SUPFAM" id="SSF54495">
    <property type="entry name" value="UBC-like"/>
    <property type="match status" value="1"/>
</dbReference>
<dbReference type="InterPro" id="IPR016024">
    <property type="entry name" value="ARM-type_fold"/>
</dbReference>
<dbReference type="Proteomes" id="UP001473302">
    <property type="component" value="Unassembled WGS sequence"/>
</dbReference>
<feature type="domain" description="UBC core" evidence="9">
    <location>
        <begin position="9"/>
        <end position="167"/>
    </location>
</feature>
<dbReference type="Pfam" id="PF08295">
    <property type="entry name" value="Sin3_corepress"/>
    <property type="match status" value="1"/>
</dbReference>
<dbReference type="InterPro" id="IPR003822">
    <property type="entry name" value="PAH"/>
</dbReference>
<feature type="region of interest" description="Disordered" evidence="8">
    <location>
        <begin position="297"/>
        <end position="317"/>
    </location>
</feature>
<dbReference type="Pfam" id="PF00179">
    <property type="entry name" value="UQ_con"/>
    <property type="match status" value="1"/>
</dbReference>
<gene>
    <name evidence="10" type="ORF">MFLAVUS_005668</name>
</gene>
<dbReference type="SUPFAM" id="SSF47762">
    <property type="entry name" value="PAH2 domain"/>
    <property type="match status" value="3"/>
</dbReference>
<keyword evidence="11" id="KW-1185">Reference proteome</keyword>
<feature type="active site" description="Glycyl thioester intermediate" evidence="7">
    <location>
        <position position="93"/>
    </location>
</feature>
<evidence type="ECO:0000256" key="3">
    <source>
        <dbReference type="ARBA" id="ARBA00022679"/>
    </source>
</evidence>
<evidence type="ECO:0000256" key="7">
    <source>
        <dbReference type="PROSITE-ProRule" id="PRU10133"/>
    </source>
</evidence>
<dbReference type="Gene3D" id="3.10.110.10">
    <property type="entry name" value="Ubiquitin Conjugating Enzyme"/>
    <property type="match status" value="1"/>
</dbReference>
<evidence type="ECO:0000256" key="2">
    <source>
        <dbReference type="ARBA" id="ARBA00022491"/>
    </source>
</evidence>
<evidence type="ECO:0000256" key="6">
    <source>
        <dbReference type="PROSITE-ProRule" id="PRU00810"/>
    </source>
</evidence>
<dbReference type="PANTHER" id="PTHR12346">
    <property type="entry name" value="SIN3B-RELATED"/>
    <property type="match status" value="1"/>
</dbReference>
<feature type="compositionally biased region" description="Acidic residues" evidence="8">
    <location>
        <begin position="880"/>
        <end position="902"/>
    </location>
</feature>
<dbReference type="PANTHER" id="PTHR12346:SF0">
    <property type="entry name" value="SIN3A, ISOFORM G"/>
    <property type="match status" value="1"/>
</dbReference>
<evidence type="ECO:0000256" key="4">
    <source>
        <dbReference type="ARBA" id="ARBA00022786"/>
    </source>
</evidence>
<dbReference type="Pfam" id="PF02671">
    <property type="entry name" value="PAH"/>
    <property type="match status" value="3"/>
</dbReference>
<protein>
    <recommendedName>
        <fullName evidence="9">UBC core domain-containing protein</fullName>
    </recommendedName>
</protein>
<feature type="compositionally biased region" description="Basic residues" evidence="8">
    <location>
        <begin position="935"/>
        <end position="952"/>
    </location>
</feature>
<evidence type="ECO:0000313" key="11">
    <source>
        <dbReference type="Proteomes" id="UP001473302"/>
    </source>
</evidence>
<dbReference type="InterPro" id="IPR036600">
    <property type="entry name" value="PAH_sf"/>
</dbReference>
<feature type="compositionally biased region" description="Acidic residues" evidence="8">
    <location>
        <begin position="912"/>
        <end position="930"/>
    </location>
</feature>
<evidence type="ECO:0000313" key="10">
    <source>
        <dbReference type="EMBL" id="GAA5812218.1"/>
    </source>
</evidence>
<evidence type="ECO:0000256" key="8">
    <source>
        <dbReference type="SAM" id="MobiDB-lite"/>
    </source>
</evidence>
<feature type="region of interest" description="Disordered" evidence="8">
    <location>
        <begin position="391"/>
        <end position="433"/>
    </location>
</feature>
<dbReference type="SUPFAM" id="SSF48371">
    <property type="entry name" value="ARM repeat"/>
    <property type="match status" value="1"/>
</dbReference>
<accession>A0ABP9YZE1</accession>
<proteinExistence type="predicted"/>
<dbReference type="CDD" id="cd23795">
    <property type="entry name" value="UBCc_UBE2G1"/>
    <property type="match status" value="1"/>
</dbReference>
<dbReference type="InterPro" id="IPR016135">
    <property type="entry name" value="UBQ-conjugating_enzyme/RWD"/>
</dbReference>
<keyword evidence="3" id="KW-0808">Transferase</keyword>
<dbReference type="PROSITE" id="PS50127">
    <property type="entry name" value="UBC_2"/>
    <property type="match status" value="1"/>
</dbReference>
<dbReference type="InterPro" id="IPR039774">
    <property type="entry name" value="Sin3-like"/>
</dbReference>
<dbReference type="Gene3D" id="1.20.1160.11">
    <property type="entry name" value="Paired amphipathic helix"/>
    <property type="match status" value="3"/>
</dbReference>
<dbReference type="InterPro" id="IPR023313">
    <property type="entry name" value="UBQ-conjugating_AS"/>
</dbReference>
<evidence type="ECO:0000256" key="5">
    <source>
        <dbReference type="ARBA" id="ARBA00023242"/>
    </source>
</evidence>
<organism evidence="10 11">
    <name type="scientific">Mucor flavus</name>
    <dbReference type="NCBI Taxonomy" id="439312"/>
    <lineage>
        <taxon>Eukaryota</taxon>
        <taxon>Fungi</taxon>
        <taxon>Fungi incertae sedis</taxon>
        <taxon>Mucoromycota</taxon>
        <taxon>Mucoromycotina</taxon>
        <taxon>Mucoromycetes</taxon>
        <taxon>Mucorales</taxon>
        <taxon>Mucorineae</taxon>
        <taxon>Mucoraceae</taxon>
        <taxon>Mucor</taxon>
    </lineage>
</organism>
<evidence type="ECO:0000256" key="1">
    <source>
        <dbReference type="ARBA" id="ARBA00004123"/>
    </source>
</evidence>
<keyword evidence="4" id="KW-0833">Ubl conjugation pathway</keyword>
<dbReference type="SMART" id="SM00761">
    <property type="entry name" value="HDAC_interact"/>
    <property type="match status" value="1"/>
</dbReference>
<comment type="subcellular location">
    <subcellularLocation>
        <location evidence="1 6">Nucleus</location>
    </subcellularLocation>
</comment>
<sequence>MNILKISLNMSNTAKKVAFDLQKNPVEGFSAGLLEDNIYEWEILIIGSEDTLYEGGFFKARLSFPKSYPIEPPSMIFQTEMYHPNVYPDGTVCISILHPPGDDKYGYEQASERWSPVHTVETILLSVISMLSSPNDESPANIEAAEYRDNYSQFKKKVCRLVRQSAEMIMVADNPEEFRDATDNSHPVEEYRPLNVKDALTYLDKVKAKFSSQTQVYNQFLDIMKDFKSQMIDTPGVIERVSTLFRGHPILISGFNTFLPPGYRIECSIDDQERNIIKVTTPSGTTCIKDTESLDLRQDGADPSATKQHTAATLPTSKKKAPVEFNHAITYVNKIKSRFANQPDIYKKFLEILQTYQKDQKPIQEVYAEVQVLFNSSNELLDEFKQFLPEPKQRKKRSGNIPTLSISKRTKHHHKTDLQTSDVRSNNNATTTTLTDDLARPTFSAEEAEFFEKVKTYIGNKATYNAFLKVLNLFSQQIMDQNVLVNRVESFIGGNKELFDWFKTLVGYDGEDEIIENVPILPVHRRKESASDQFSCGPSYRHTPKVWQNRTCSGRDALCWDVLNDTYISHPTWASEDTGFVAAKKNQYEEALHRVEEERYDYDLNIEANLNTIALLEPIAKKISIMSPEEKSGFRLPPGLGSPSRTIYQRIIKKIYGTEKGLEIIELLHRNPAQTVPILLKRLKQKDDEWKRAQREWNKIWREVEAKNYWKSLDYQGITFKMTDRKAMTTRHLVSEAESVRSSQPESASLLPQFQFLFADQAVFKDVSRLIYFFLERQPVYNVEDCEAMRVFMNTLVPMFFDVEDVEPSTIDTTDIIMDEVVDEDDKSSIMSVDSLELKKVPVTASRSTRPRRGQLQDDDGLLKDVLTRNLKKVSTGNSSDDDDDDDEDEDEDDDEHEDEDHQEPPRLQREQEDEEEDDDEDEDEEDEDDDRPRYSRRRNTAAHRRAIKAKKLQQQQLQQKKKTAAIKMATVASLIEKEALVESVTSPLENQKTYNFFGDNGFYCFFRLYQVLYDRLCKMKALDAEFRCHPEKSKKACEEAQELGITPRKFKALKMDTKNGYYNMLLALVDKLFEGEVDQQTYEECVRYNFGTDAYIMFTIDKLVLSLVRHIHIIMTDTQSQELYDLFKREHKAEEVDQGDVVTYRTRVAGVIDSADNTYHITFKLKSRTLSIRLLRGNTITTTTTEGCGGYDEYVSNYIDWANETKGVDQSLLTPRFLKRNMKCKGNQGKDIQVRSGMQYKICRDTYHMFYIIGTEDAFVRHCMKPKISLPNWNQWVDKDWPNERDKSEAEAKALSLFQ</sequence>
<comment type="caution">
    <text evidence="10">The sequence shown here is derived from an EMBL/GenBank/DDBJ whole genome shotgun (WGS) entry which is preliminary data.</text>
</comment>
<feature type="compositionally biased region" description="Polar residues" evidence="8">
    <location>
        <begin position="305"/>
        <end position="316"/>
    </location>
</feature>